<sequence length="89" mass="10208">MDEPKWCPEVIAAYDERKKYDRVKVTSPWGLMPPGKGFDAVRLNIRMWKAVKNEYILALCTANQVQGQAERGKRFLATMEKLGYDGLQS</sequence>
<gene>
    <name evidence="1" type="ORF">EHS25_001195</name>
</gene>
<reference evidence="1 2" key="1">
    <citation type="submission" date="2018-11" db="EMBL/GenBank/DDBJ databases">
        <title>Genome sequence of Saitozyma podzolica DSM 27192.</title>
        <authorList>
            <person name="Aliyu H."/>
            <person name="Gorte O."/>
            <person name="Ochsenreither K."/>
        </authorList>
    </citation>
    <scope>NUCLEOTIDE SEQUENCE [LARGE SCALE GENOMIC DNA]</scope>
    <source>
        <strain evidence="1 2">DSM 27192</strain>
    </source>
</reference>
<evidence type="ECO:0000313" key="2">
    <source>
        <dbReference type="Proteomes" id="UP000279259"/>
    </source>
</evidence>
<name>A0A427YHN0_9TREE</name>
<protein>
    <submittedName>
        <fullName evidence="1">Uncharacterized protein</fullName>
    </submittedName>
</protein>
<evidence type="ECO:0000313" key="1">
    <source>
        <dbReference type="EMBL" id="RSH90590.1"/>
    </source>
</evidence>
<dbReference type="OrthoDB" id="10444660at2759"/>
<dbReference type="AlphaFoldDB" id="A0A427YHN0"/>
<dbReference type="Proteomes" id="UP000279259">
    <property type="component" value="Unassembled WGS sequence"/>
</dbReference>
<organism evidence="1 2">
    <name type="scientific">Saitozyma podzolica</name>
    <dbReference type="NCBI Taxonomy" id="1890683"/>
    <lineage>
        <taxon>Eukaryota</taxon>
        <taxon>Fungi</taxon>
        <taxon>Dikarya</taxon>
        <taxon>Basidiomycota</taxon>
        <taxon>Agaricomycotina</taxon>
        <taxon>Tremellomycetes</taxon>
        <taxon>Tremellales</taxon>
        <taxon>Trimorphomycetaceae</taxon>
        <taxon>Saitozyma</taxon>
    </lineage>
</organism>
<accession>A0A427YHN0</accession>
<comment type="caution">
    <text evidence="1">The sequence shown here is derived from an EMBL/GenBank/DDBJ whole genome shotgun (WGS) entry which is preliminary data.</text>
</comment>
<dbReference type="EMBL" id="RSCD01000010">
    <property type="protein sequence ID" value="RSH90590.1"/>
    <property type="molecule type" value="Genomic_DNA"/>
</dbReference>
<keyword evidence="2" id="KW-1185">Reference proteome</keyword>
<proteinExistence type="predicted"/>